<dbReference type="InterPro" id="IPR011990">
    <property type="entry name" value="TPR-like_helical_dom_sf"/>
</dbReference>
<keyword evidence="1" id="KW-0472">Membrane</keyword>
<organism evidence="2 3">
    <name type="scientific">Sediminibacterium ginsengisoli</name>
    <dbReference type="NCBI Taxonomy" id="413434"/>
    <lineage>
        <taxon>Bacteria</taxon>
        <taxon>Pseudomonadati</taxon>
        <taxon>Bacteroidota</taxon>
        <taxon>Chitinophagia</taxon>
        <taxon>Chitinophagales</taxon>
        <taxon>Chitinophagaceae</taxon>
        <taxon>Sediminibacterium</taxon>
    </lineage>
</organism>
<dbReference type="AlphaFoldDB" id="A0A1T4RFX9"/>
<proteinExistence type="predicted"/>
<accession>A0A1T4RFX9</accession>
<evidence type="ECO:0000256" key="1">
    <source>
        <dbReference type="SAM" id="Phobius"/>
    </source>
</evidence>
<dbReference type="Gene3D" id="1.25.40.10">
    <property type="entry name" value="Tetratricopeptide repeat domain"/>
    <property type="match status" value="1"/>
</dbReference>
<protein>
    <recommendedName>
        <fullName evidence="4">Tetratricopeptide repeat-containing protein</fullName>
    </recommendedName>
</protein>
<dbReference type="EMBL" id="FUWH01000012">
    <property type="protein sequence ID" value="SKA14902.1"/>
    <property type="molecule type" value="Genomic_DNA"/>
</dbReference>
<keyword evidence="1" id="KW-1133">Transmembrane helix</keyword>
<evidence type="ECO:0008006" key="4">
    <source>
        <dbReference type="Google" id="ProtNLM"/>
    </source>
</evidence>
<feature type="transmembrane region" description="Helical" evidence="1">
    <location>
        <begin position="58"/>
        <end position="77"/>
    </location>
</feature>
<dbReference type="Proteomes" id="UP000190888">
    <property type="component" value="Unassembled WGS sequence"/>
</dbReference>
<gene>
    <name evidence="2" type="ORF">SAMN04488132_11231</name>
</gene>
<name>A0A1T4RFX9_9BACT</name>
<dbReference type="SUPFAM" id="SSF81901">
    <property type="entry name" value="HCP-like"/>
    <property type="match status" value="1"/>
</dbReference>
<keyword evidence="3" id="KW-1185">Reference proteome</keyword>
<sequence>MDGTRYFAPLPLTLIFAARKKEFMKIYNVLIKYRFWLGLLSLVLAVVINVYSSFWPAFFLYFIGVIALASHFFIGPLRLIQEPMEQGNVDEVEKILNTIWFPNLLYKPVRSTYYTIKGNLAMMKQDFDTAEKHLKKSTELGSPMAEAEGANKLQLGMMAMQRGDLKQGESYIRAAIRAGIPDKESEAVAYLSMCQIFMNKREFRAAKEFFRKAKACKPTTKQVVDQVKEIEKYISRMPG</sequence>
<dbReference type="STRING" id="413434.SAMN04488132_11231"/>
<keyword evidence="1" id="KW-0812">Transmembrane</keyword>
<evidence type="ECO:0000313" key="2">
    <source>
        <dbReference type="EMBL" id="SKA14902.1"/>
    </source>
</evidence>
<evidence type="ECO:0000313" key="3">
    <source>
        <dbReference type="Proteomes" id="UP000190888"/>
    </source>
</evidence>
<reference evidence="2 3" key="1">
    <citation type="submission" date="2017-02" db="EMBL/GenBank/DDBJ databases">
        <authorList>
            <person name="Peterson S.W."/>
        </authorList>
    </citation>
    <scope>NUCLEOTIDE SEQUENCE [LARGE SCALE GENOMIC DNA]</scope>
    <source>
        <strain evidence="2 3">DSM 22335</strain>
    </source>
</reference>
<feature type="transmembrane region" description="Helical" evidence="1">
    <location>
        <begin position="33"/>
        <end position="52"/>
    </location>
</feature>